<reference evidence="3 4" key="1">
    <citation type="journal article" date="2017" name="MBio">
        <title>Type VI secretion-mediated competition in the bee gut microbiome.</title>
        <authorList>
            <person name="Steele M.I."/>
            <person name="Kwong W.K."/>
            <person name="Powell J.E."/>
            <person name="Whiteley M."/>
            <person name="Moran N.A."/>
        </authorList>
    </citation>
    <scope>NUCLEOTIDE SEQUENCE [LARGE SCALE GENOMIC DNA]</scope>
    <source>
        <strain evidence="3 4">Ruf1-X</strain>
    </source>
</reference>
<dbReference type="Gene3D" id="3.30.160.20">
    <property type="match status" value="1"/>
</dbReference>
<dbReference type="PROSITE" id="PS00745">
    <property type="entry name" value="RF_PROK_I"/>
    <property type="match status" value="1"/>
</dbReference>
<dbReference type="InterPro" id="IPR050057">
    <property type="entry name" value="Prokaryotic/Mito_RF"/>
</dbReference>
<evidence type="ECO:0000313" key="4">
    <source>
        <dbReference type="Proteomes" id="UP000229970"/>
    </source>
</evidence>
<protein>
    <recommendedName>
        <fullName evidence="2">Prokaryotic-type class I peptide chain release factors domain-containing protein</fullName>
    </recommendedName>
</protein>
<accession>A0A2N9XQ69</accession>
<name>A0A2N9XQ69_9NEIS</name>
<dbReference type="InterPro" id="IPR000352">
    <property type="entry name" value="Pep_chain_release_fac_I"/>
</dbReference>
<organism evidence="3 4">
    <name type="scientific">Snodgrassella alvi</name>
    <dbReference type="NCBI Taxonomy" id="1196083"/>
    <lineage>
        <taxon>Bacteria</taxon>
        <taxon>Pseudomonadati</taxon>
        <taxon>Pseudomonadota</taxon>
        <taxon>Betaproteobacteria</taxon>
        <taxon>Neisseriales</taxon>
        <taxon>Neisseriaceae</taxon>
        <taxon>Snodgrassella</taxon>
    </lineage>
</organism>
<dbReference type="RefSeq" id="WP_100101826.1">
    <property type="nucleotide sequence ID" value="NZ_MEIP01000001.1"/>
</dbReference>
<dbReference type="Pfam" id="PF00472">
    <property type="entry name" value="RF-1"/>
    <property type="match status" value="1"/>
</dbReference>
<dbReference type="PANTHER" id="PTHR43804:SF9">
    <property type="entry name" value="PEPTIDE CHAIN RELEASE FACTOR HOMOLOG-RELATED"/>
    <property type="match status" value="1"/>
</dbReference>
<dbReference type="AlphaFoldDB" id="A0A2N9XQ69"/>
<feature type="domain" description="Prokaryotic-type class I peptide chain release factors" evidence="2">
    <location>
        <begin position="32"/>
        <end position="48"/>
    </location>
</feature>
<dbReference type="InterPro" id="IPR045853">
    <property type="entry name" value="Pep_chain_release_fac_I_sf"/>
</dbReference>
<gene>
    <name evidence="3" type="ORF">BHC46_00080</name>
</gene>
<evidence type="ECO:0000256" key="1">
    <source>
        <dbReference type="ARBA" id="ARBA00010835"/>
    </source>
</evidence>
<dbReference type="PANTHER" id="PTHR43804">
    <property type="entry name" value="LD18447P"/>
    <property type="match status" value="1"/>
</dbReference>
<comment type="similarity">
    <text evidence="1">Belongs to the prokaryotic/mitochondrial release factor family.</text>
</comment>
<dbReference type="SUPFAM" id="SSF75620">
    <property type="entry name" value="Release factor"/>
    <property type="match status" value="1"/>
</dbReference>
<evidence type="ECO:0000259" key="2">
    <source>
        <dbReference type="PROSITE" id="PS00745"/>
    </source>
</evidence>
<dbReference type="Proteomes" id="UP000229970">
    <property type="component" value="Unassembled WGS sequence"/>
</dbReference>
<proteinExistence type="inferred from homology"/>
<evidence type="ECO:0000313" key="3">
    <source>
        <dbReference type="EMBL" id="PIT50474.1"/>
    </source>
</evidence>
<comment type="caution">
    <text evidence="3">The sequence shown here is derived from an EMBL/GenBank/DDBJ whole genome shotgun (WGS) entry which is preliminary data.</text>
</comment>
<sequence>MSGGVILSRGNACCFNPTVQQQSDEIVFEIMRASGTGGQHINQTESAVRATYVASGISVKVQTRYSPHKLAQQEQQLQAKHKAAQHLHY</sequence>
<dbReference type="EMBL" id="MEIP01000001">
    <property type="protein sequence ID" value="PIT50474.1"/>
    <property type="molecule type" value="Genomic_DNA"/>
</dbReference>
<dbReference type="GO" id="GO:0003747">
    <property type="term" value="F:translation release factor activity"/>
    <property type="evidence" value="ECO:0007669"/>
    <property type="project" value="InterPro"/>
</dbReference>